<dbReference type="eggNOG" id="COG3666">
    <property type="taxonomic scope" value="Bacteria"/>
</dbReference>
<evidence type="ECO:0000313" key="6">
    <source>
        <dbReference type="EMBL" id="AFL76359.1"/>
    </source>
</evidence>
<dbReference type="Pfam" id="PF13751">
    <property type="entry name" value="DDE_Tnp_1_6"/>
    <property type="match status" value="1"/>
</dbReference>
<dbReference type="EMBL" id="CP003154">
    <property type="protein sequence ID" value="AFL74796.1"/>
    <property type="molecule type" value="Genomic_DNA"/>
</dbReference>
<dbReference type="Proteomes" id="UP000006062">
    <property type="component" value="Chromosome"/>
</dbReference>
<evidence type="ECO:0000259" key="3">
    <source>
        <dbReference type="Pfam" id="PF13751"/>
    </source>
</evidence>
<feature type="domain" description="Transposase DDE" evidence="3">
    <location>
        <begin position="377"/>
        <end position="435"/>
    </location>
</feature>
<feature type="compositionally biased region" description="Basic and acidic residues" evidence="1">
    <location>
        <begin position="222"/>
        <end position="232"/>
    </location>
</feature>
<accession>I3Y8H6</accession>
<evidence type="ECO:0000313" key="7">
    <source>
        <dbReference type="Proteomes" id="UP000006062"/>
    </source>
</evidence>
<dbReference type="EMBL" id="CP003154">
    <property type="protein sequence ID" value="AFL76359.1"/>
    <property type="molecule type" value="Genomic_DNA"/>
</dbReference>
<dbReference type="EMBL" id="CP003154">
    <property type="protein sequence ID" value="AFL73294.1"/>
    <property type="molecule type" value="Genomic_DNA"/>
</dbReference>
<dbReference type="KEGG" id="tvi:Thivi_1272"/>
<feature type="region of interest" description="Disordered" evidence="1">
    <location>
        <begin position="206"/>
        <end position="232"/>
    </location>
</feature>
<evidence type="ECO:0000256" key="1">
    <source>
        <dbReference type="SAM" id="MobiDB-lite"/>
    </source>
</evidence>
<dbReference type="InterPro" id="IPR047629">
    <property type="entry name" value="IS1182_transpos"/>
</dbReference>
<name>I3Y8H6_THIV6</name>
<dbReference type="OrthoDB" id="9182628at2"/>
<dbReference type="NCBIfam" id="NF033551">
    <property type="entry name" value="transpos_IS1182"/>
    <property type="match status" value="1"/>
</dbReference>
<dbReference type="InterPro" id="IPR025668">
    <property type="entry name" value="Tnp_DDE_dom"/>
</dbReference>
<reference evidence="4 7" key="1">
    <citation type="submission" date="2012-06" db="EMBL/GenBank/DDBJ databases">
        <title>Complete sequence of Thiocystis violascens DSM 198.</title>
        <authorList>
            <consortium name="US DOE Joint Genome Institute"/>
            <person name="Lucas S."/>
            <person name="Han J."/>
            <person name="Lapidus A."/>
            <person name="Cheng J.-F."/>
            <person name="Goodwin L."/>
            <person name="Pitluck S."/>
            <person name="Peters L."/>
            <person name="Ovchinnikova G."/>
            <person name="Teshima H."/>
            <person name="Detter J.C."/>
            <person name="Han C."/>
            <person name="Tapia R."/>
            <person name="Land M."/>
            <person name="Hauser L."/>
            <person name="Kyrpides N."/>
            <person name="Ivanova N."/>
            <person name="Pagani I."/>
            <person name="Vogl K."/>
            <person name="Liu Z."/>
            <person name="Frigaard N.-U."/>
            <person name="Bryant D."/>
            <person name="Woyke T."/>
        </authorList>
    </citation>
    <scope>NUCLEOTIDE SEQUENCE [LARGE SCALE GENOMIC DNA]</scope>
    <source>
        <strain evidence="7">ATCC 17096 / DSM 198 / 6111</strain>
        <strain evidence="4">DSM 198</strain>
    </source>
</reference>
<dbReference type="RefSeq" id="WP_014777777.1">
    <property type="nucleotide sequence ID" value="NC_018012.1"/>
</dbReference>
<proteinExistence type="predicted"/>
<evidence type="ECO:0000313" key="4">
    <source>
        <dbReference type="EMBL" id="AFL73294.1"/>
    </source>
</evidence>
<dbReference type="InterPro" id="IPR008490">
    <property type="entry name" value="Transposase_InsH_N"/>
</dbReference>
<organism evidence="4 7">
    <name type="scientific">Thiocystis violascens (strain ATCC 17096 / DSM 198 / 6111)</name>
    <name type="common">Chromatium violascens</name>
    <dbReference type="NCBI Taxonomy" id="765911"/>
    <lineage>
        <taxon>Bacteria</taxon>
        <taxon>Pseudomonadati</taxon>
        <taxon>Pseudomonadota</taxon>
        <taxon>Gammaproteobacteria</taxon>
        <taxon>Chromatiales</taxon>
        <taxon>Chromatiaceae</taxon>
        <taxon>Thiocystis</taxon>
    </lineage>
</organism>
<dbReference type="KEGG" id="tvi:Thivi_4566"/>
<dbReference type="PANTHER" id="PTHR33408">
    <property type="entry name" value="TRANSPOSASE"/>
    <property type="match status" value="1"/>
</dbReference>
<dbReference type="STRING" id="765911.Thivi_1272"/>
<evidence type="ECO:0000259" key="2">
    <source>
        <dbReference type="Pfam" id="PF05598"/>
    </source>
</evidence>
<dbReference type="HOGENOM" id="CLU_021293_12_0_6"/>
<gene>
    <name evidence="4" type="ordered locus">Thivi_1272</name>
    <name evidence="5" type="ordered locus">Thivi_2887</name>
    <name evidence="6" type="ordered locus">Thivi_4566</name>
</gene>
<dbReference type="AlphaFoldDB" id="I3Y8H6"/>
<evidence type="ECO:0000313" key="5">
    <source>
        <dbReference type="EMBL" id="AFL74796.1"/>
    </source>
</evidence>
<dbReference type="Pfam" id="PF05598">
    <property type="entry name" value="DUF772"/>
    <property type="match status" value="1"/>
</dbReference>
<feature type="domain" description="Transposase InsH N-terminal" evidence="2">
    <location>
        <begin position="47"/>
        <end position="141"/>
    </location>
</feature>
<dbReference type="KEGG" id="tvi:Thivi_2887"/>
<protein>
    <submittedName>
        <fullName evidence="4">Transposase</fullName>
    </submittedName>
</protein>
<sequence>MADDLQPGLFDGVPDLLAQAEQRQAPPPGVARVRWPNRTQRELRPSDLDSLLPEEHRARVVWAWVEQADLSRMYADIRAVEGGSGRTAIAPEILFALWLYATLDGVGTARSVARLTQAHDAYRWICGGVQVNHHTLSDFRSAHGETFEAVLTDSVAALMAVGAVTLKRVAQDGVRIRASAGAASFRRGETLERCLEEARAQVAALKQQAEENSGARTRRQQAARERAARERRERIEQALERLPELAEIKAKQGKPREQARASTTDAEATVMKMGDGGFRPAYNGQYATDTASQVVVGVAAVTVGTDMAQLLPMIEQVEERCGQSPDEWLVDGGYPAHDQLDRAGAHTLVYAPVPKPKDAATDPHVAKDGDSAAVGAWRERMGTDAAKAIYKKRAATAECVNAQARERGLTRLRVRGAAKVRCVLLLHALAHNLMRTLALAPSLLGDGKGASSGTTVTA</sequence>
<keyword evidence="7" id="KW-1185">Reference proteome</keyword>